<feature type="region of interest" description="Disordered" evidence="1">
    <location>
        <begin position="1"/>
        <end position="42"/>
    </location>
</feature>
<feature type="compositionally biased region" description="Basic and acidic residues" evidence="1">
    <location>
        <begin position="1"/>
        <end position="16"/>
    </location>
</feature>
<comment type="caution">
    <text evidence="2">The sequence shown here is derived from an EMBL/GenBank/DDBJ whole genome shotgun (WGS) entry which is preliminary data.</text>
</comment>
<dbReference type="EMBL" id="SRLO01000126">
    <property type="protein sequence ID" value="TNN73305.1"/>
    <property type="molecule type" value="Genomic_DNA"/>
</dbReference>
<keyword evidence="3" id="KW-1185">Reference proteome</keyword>
<accession>A0A4Z2I773</accession>
<reference evidence="2 3" key="1">
    <citation type="submission" date="2019-03" db="EMBL/GenBank/DDBJ databases">
        <title>First draft genome of Liparis tanakae, snailfish: a comprehensive survey of snailfish specific genes.</title>
        <authorList>
            <person name="Kim W."/>
            <person name="Song I."/>
            <person name="Jeong J.-H."/>
            <person name="Kim D."/>
            <person name="Kim S."/>
            <person name="Ryu S."/>
            <person name="Song J.Y."/>
            <person name="Lee S.K."/>
        </authorList>
    </citation>
    <scope>NUCLEOTIDE SEQUENCE [LARGE SCALE GENOMIC DNA]</scope>
    <source>
        <tissue evidence="2">Muscle</tissue>
    </source>
</reference>
<evidence type="ECO:0000256" key="1">
    <source>
        <dbReference type="SAM" id="MobiDB-lite"/>
    </source>
</evidence>
<gene>
    <name evidence="2" type="ORF">EYF80_016468</name>
</gene>
<organism evidence="2 3">
    <name type="scientific">Liparis tanakae</name>
    <name type="common">Tanaka's snailfish</name>
    <dbReference type="NCBI Taxonomy" id="230148"/>
    <lineage>
        <taxon>Eukaryota</taxon>
        <taxon>Metazoa</taxon>
        <taxon>Chordata</taxon>
        <taxon>Craniata</taxon>
        <taxon>Vertebrata</taxon>
        <taxon>Euteleostomi</taxon>
        <taxon>Actinopterygii</taxon>
        <taxon>Neopterygii</taxon>
        <taxon>Teleostei</taxon>
        <taxon>Neoteleostei</taxon>
        <taxon>Acanthomorphata</taxon>
        <taxon>Eupercaria</taxon>
        <taxon>Perciformes</taxon>
        <taxon>Cottioidei</taxon>
        <taxon>Cottales</taxon>
        <taxon>Liparidae</taxon>
        <taxon>Liparis</taxon>
    </lineage>
</organism>
<sequence length="155" mass="16445">MGHDEDAKVKLEHGGKQGEGQSASADGKQVPQNLNDDGLGQHLLGLDHDAELQHQLRGALQEGLEQTQHADIGALKHHAPVVVSALGVSVPAALHTQIQGVDIPTLLTSADFPTPPDPSTTSLYSRMVGNFTGQHKGLRRDGGKKTAPLTKWIHV</sequence>
<proteinExistence type="predicted"/>
<dbReference type="AlphaFoldDB" id="A0A4Z2I773"/>
<name>A0A4Z2I773_9TELE</name>
<evidence type="ECO:0000313" key="2">
    <source>
        <dbReference type="EMBL" id="TNN73305.1"/>
    </source>
</evidence>
<feature type="compositionally biased region" description="Low complexity" evidence="1">
    <location>
        <begin position="33"/>
        <end position="42"/>
    </location>
</feature>
<evidence type="ECO:0000313" key="3">
    <source>
        <dbReference type="Proteomes" id="UP000314294"/>
    </source>
</evidence>
<protein>
    <submittedName>
        <fullName evidence="2">Uncharacterized protein</fullName>
    </submittedName>
</protein>
<dbReference type="Proteomes" id="UP000314294">
    <property type="component" value="Unassembled WGS sequence"/>
</dbReference>